<keyword evidence="6 12" id="KW-0378">Hydrolase</keyword>
<name>A0ABR3G0G0_9AGAR</name>
<gene>
    <name evidence="12" type="primary">NPY1_2</name>
    <name evidence="12" type="ORF">V5O48_000679</name>
</gene>
<dbReference type="PROSITE" id="PS00893">
    <property type="entry name" value="NUDIX_BOX"/>
    <property type="match status" value="1"/>
</dbReference>
<dbReference type="Pfam" id="PF00293">
    <property type="entry name" value="NUDIX"/>
    <property type="match status" value="1"/>
</dbReference>
<evidence type="ECO:0000256" key="7">
    <source>
        <dbReference type="ARBA" id="ARBA00022842"/>
    </source>
</evidence>
<dbReference type="PANTHER" id="PTHR42904:SF6">
    <property type="entry name" value="NAD-CAPPED RNA HYDROLASE NUDT12"/>
    <property type="match status" value="1"/>
</dbReference>
<accession>A0ABR3G0G0</accession>
<dbReference type="EMBL" id="JBAHYK010000012">
    <property type="protein sequence ID" value="KAL0581303.1"/>
    <property type="molecule type" value="Genomic_DNA"/>
</dbReference>
<evidence type="ECO:0000256" key="9">
    <source>
        <dbReference type="ARBA" id="ARBA00023679"/>
    </source>
</evidence>
<dbReference type="InterPro" id="IPR020084">
    <property type="entry name" value="NUDIX_hydrolase_CS"/>
</dbReference>
<dbReference type="EC" id="3.6.1.22" evidence="4"/>
<feature type="region of interest" description="Disordered" evidence="10">
    <location>
        <begin position="425"/>
        <end position="446"/>
    </location>
</feature>
<comment type="similarity">
    <text evidence="3">Belongs to the Nudix hydrolase family. NudC subfamily.</text>
</comment>
<evidence type="ECO:0000256" key="3">
    <source>
        <dbReference type="ARBA" id="ARBA00009595"/>
    </source>
</evidence>
<sequence>MPKDAHINVYGGSPLNRLAWLRTSHGFLNAIVLSPHSRWILFNAGKPLVVSGTPTSLAYLSTSSVLPLLGNQPLFGQGQEEATPVDPEQLKLNAHVLQAARHRGPPVVFLGIREKEGERVLPEKEVDVALKEGGTDAVEKFLKKDQATPYFVLDVADKDLFPNFDNQTKDAAVQEFVDNVAKGLDGKKLEWVDPRAAVGNMDLFEAGVFAESRTMADWNLRNKAVVPVTIRCGEDGKLRVLRFFPGMQAPKDRAVPHGKIISAAFVSPIYSLNRIGLHNYAHPRTDPVAIILTVDQTGDKILLGRSRKFPPKLYSALAGFLEPAETFEDCVVREVWEEVGVKVWGIQYHSGQPWPYPANLMLGWYCRGDSTKEIRLDLDNELEDAKWVSRAEILAILGHKTGTTLDSKTFSEKMEVEEQERILKEQREGKSVEAKPQAVVNDGGPTFTFPPNTAMAGVLIRDWAEGRMTFAAENV</sequence>
<evidence type="ECO:0000313" key="12">
    <source>
        <dbReference type="EMBL" id="KAL0581303.1"/>
    </source>
</evidence>
<dbReference type="PROSITE" id="PS51462">
    <property type="entry name" value="NUDIX"/>
    <property type="match status" value="1"/>
</dbReference>
<keyword evidence="7" id="KW-0460">Magnesium</keyword>
<dbReference type="GO" id="GO:0016787">
    <property type="term" value="F:hydrolase activity"/>
    <property type="evidence" value="ECO:0007669"/>
    <property type="project" value="UniProtKB-KW"/>
</dbReference>
<dbReference type="InterPro" id="IPR015797">
    <property type="entry name" value="NUDIX_hydrolase-like_dom_sf"/>
</dbReference>
<evidence type="ECO:0000256" key="6">
    <source>
        <dbReference type="ARBA" id="ARBA00022801"/>
    </source>
</evidence>
<evidence type="ECO:0000256" key="4">
    <source>
        <dbReference type="ARBA" id="ARBA00012381"/>
    </source>
</evidence>
<feature type="domain" description="Nudix hydrolase" evidence="11">
    <location>
        <begin position="283"/>
        <end position="411"/>
    </location>
</feature>
<evidence type="ECO:0000313" key="13">
    <source>
        <dbReference type="Proteomes" id="UP001465976"/>
    </source>
</evidence>
<keyword evidence="8" id="KW-0520">NAD</keyword>
<evidence type="ECO:0000256" key="10">
    <source>
        <dbReference type="SAM" id="MobiDB-lite"/>
    </source>
</evidence>
<evidence type="ECO:0000256" key="8">
    <source>
        <dbReference type="ARBA" id="ARBA00023027"/>
    </source>
</evidence>
<dbReference type="PANTHER" id="PTHR42904">
    <property type="entry name" value="NUDIX HYDROLASE, NUDC SUBFAMILY"/>
    <property type="match status" value="1"/>
</dbReference>
<comment type="cofactor">
    <cofactor evidence="2">
        <name>Zn(2+)</name>
        <dbReference type="ChEBI" id="CHEBI:29105"/>
    </cofactor>
</comment>
<evidence type="ECO:0000259" key="11">
    <source>
        <dbReference type="PROSITE" id="PS51462"/>
    </source>
</evidence>
<proteinExistence type="inferred from homology"/>
<dbReference type="InterPro" id="IPR049734">
    <property type="entry name" value="NudC-like_C"/>
</dbReference>
<dbReference type="SUPFAM" id="SSF55811">
    <property type="entry name" value="Nudix"/>
    <property type="match status" value="1"/>
</dbReference>
<evidence type="ECO:0000256" key="2">
    <source>
        <dbReference type="ARBA" id="ARBA00001947"/>
    </source>
</evidence>
<dbReference type="CDD" id="cd03429">
    <property type="entry name" value="NUDIX_NADH_pyrophosphatase_Nudt13"/>
    <property type="match status" value="1"/>
</dbReference>
<dbReference type="InterPro" id="IPR000086">
    <property type="entry name" value="NUDIX_hydrolase_dom"/>
</dbReference>
<comment type="caution">
    <text evidence="12">The sequence shown here is derived from an EMBL/GenBank/DDBJ whole genome shotgun (WGS) entry which is preliminary data.</text>
</comment>
<dbReference type="Proteomes" id="UP001465976">
    <property type="component" value="Unassembled WGS sequence"/>
</dbReference>
<organism evidence="12 13">
    <name type="scientific">Marasmius crinis-equi</name>
    <dbReference type="NCBI Taxonomy" id="585013"/>
    <lineage>
        <taxon>Eukaryota</taxon>
        <taxon>Fungi</taxon>
        <taxon>Dikarya</taxon>
        <taxon>Basidiomycota</taxon>
        <taxon>Agaricomycotina</taxon>
        <taxon>Agaricomycetes</taxon>
        <taxon>Agaricomycetidae</taxon>
        <taxon>Agaricales</taxon>
        <taxon>Marasmiineae</taxon>
        <taxon>Marasmiaceae</taxon>
        <taxon>Marasmius</taxon>
    </lineage>
</organism>
<dbReference type="Gene3D" id="3.90.79.10">
    <property type="entry name" value="Nucleoside Triphosphate Pyrophosphohydrolase"/>
    <property type="match status" value="1"/>
</dbReference>
<evidence type="ECO:0000256" key="1">
    <source>
        <dbReference type="ARBA" id="ARBA00001946"/>
    </source>
</evidence>
<comment type="catalytic activity">
    <reaction evidence="9">
        <text>a 5'-end NAD(+)-phospho-ribonucleoside in mRNA + H2O = a 5'-end phospho-adenosine-phospho-ribonucleoside in mRNA + beta-nicotinamide D-ribonucleotide + 2 H(+)</text>
        <dbReference type="Rhea" id="RHEA:60876"/>
        <dbReference type="Rhea" id="RHEA-COMP:15698"/>
        <dbReference type="Rhea" id="RHEA-COMP:15719"/>
        <dbReference type="ChEBI" id="CHEBI:14649"/>
        <dbReference type="ChEBI" id="CHEBI:15377"/>
        <dbReference type="ChEBI" id="CHEBI:15378"/>
        <dbReference type="ChEBI" id="CHEBI:144029"/>
        <dbReference type="ChEBI" id="CHEBI:144051"/>
    </reaction>
    <physiologicalReaction direction="left-to-right" evidence="9">
        <dbReference type="Rhea" id="RHEA:60877"/>
    </physiologicalReaction>
</comment>
<keyword evidence="13" id="KW-1185">Reference proteome</keyword>
<comment type="cofactor">
    <cofactor evidence="1">
        <name>Mg(2+)</name>
        <dbReference type="ChEBI" id="CHEBI:18420"/>
    </cofactor>
</comment>
<dbReference type="InterPro" id="IPR050241">
    <property type="entry name" value="NAD-cap_RNA_hydrolase_NudC"/>
</dbReference>
<reference evidence="12 13" key="1">
    <citation type="submission" date="2024-02" db="EMBL/GenBank/DDBJ databases">
        <title>A draft genome for the cacao thread blight pathogen Marasmius crinis-equi.</title>
        <authorList>
            <person name="Cohen S.P."/>
            <person name="Baruah I.K."/>
            <person name="Amoako-Attah I."/>
            <person name="Bukari Y."/>
            <person name="Meinhardt L.W."/>
            <person name="Bailey B.A."/>
        </authorList>
    </citation>
    <scope>NUCLEOTIDE SEQUENCE [LARGE SCALE GENOMIC DNA]</scope>
    <source>
        <strain evidence="12 13">GH-76</strain>
    </source>
</reference>
<protein>
    <recommendedName>
        <fullName evidence="4">NAD(+) diphosphatase</fullName>
        <ecNumber evidence="4">3.6.1.22</ecNumber>
    </recommendedName>
</protein>
<evidence type="ECO:0000256" key="5">
    <source>
        <dbReference type="ARBA" id="ARBA00022723"/>
    </source>
</evidence>
<keyword evidence="5" id="KW-0479">Metal-binding</keyword>